<dbReference type="GO" id="GO:0005096">
    <property type="term" value="F:GTPase activator activity"/>
    <property type="evidence" value="ECO:0007669"/>
    <property type="project" value="UniProtKB-KW"/>
</dbReference>
<dbReference type="CDD" id="cd00030">
    <property type="entry name" value="C2"/>
    <property type="match status" value="1"/>
</dbReference>
<dbReference type="InterPro" id="IPR035892">
    <property type="entry name" value="C2_domain_sf"/>
</dbReference>
<accession>A0A183J7K6</accession>
<gene>
    <name evidence="4" type="ORF">SBAD_LOCUS11855</name>
</gene>
<dbReference type="PANTHER" id="PTHR46150:SF3">
    <property type="entry name" value="RHO GTPASE-ACTIVATING PROTEIN 100F"/>
    <property type="match status" value="1"/>
</dbReference>
<dbReference type="InterPro" id="IPR052118">
    <property type="entry name" value="Rho-GAP_regulator"/>
</dbReference>
<dbReference type="GO" id="GO:0046578">
    <property type="term" value="P:regulation of Ras protein signal transduction"/>
    <property type="evidence" value="ECO:0007669"/>
    <property type="project" value="TreeGrafter"/>
</dbReference>
<dbReference type="GO" id="GO:0097060">
    <property type="term" value="C:synaptic membrane"/>
    <property type="evidence" value="ECO:0007669"/>
    <property type="project" value="TreeGrafter"/>
</dbReference>
<dbReference type="OrthoDB" id="5918110at2759"/>
<dbReference type="Pfam" id="PF25336">
    <property type="entry name" value="C2_SYDE"/>
    <property type="match status" value="1"/>
</dbReference>
<reference evidence="4 5" key="2">
    <citation type="submission" date="2018-11" db="EMBL/GenBank/DDBJ databases">
        <authorList>
            <consortium name="Pathogen Informatics"/>
        </authorList>
    </citation>
    <scope>NUCLEOTIDE SEQUENCE [LARGE SCALE GENOMIC DNA]</scope>
</reference>
<keyword evidence="1" id="KW-0343">GTPase activation</keyword>
<evidence type="ECO:0000313" key="6">
    <source>
        <dbReference type="WBParaSite" id="SBAD_0001225001-mRNA-1"/>
    </source>
</evidence>
<dbReference type="AlphaFoldDB" id="A0A183J7K6"/>
<dbReference type="SMART" id="SM00239">
    <property type="entry name" value="C2"/>
    <property type="match status" value="1"/>
</dbReference>
<feature type="region of interest" description="Disordered" evidence="2">
    <location>
        <begin position="283"/>
        <end position="306"/>
    </location>
</feature>
<name>A0A183J7K6_9BILA</name>
<dbReference type="WBParaSite" id="SBAD_0001225001-mRNA-1">
    <property type="protein sequence ID" value="SBAD_0001225001-mRNA-1"/>
    <property type="gene ID" value="SBAD_0001225001"/>
</dbReference>
<dbReference type="PANTHER" id="PTHR46150">
    <property type="entry name" value="RHO GTPASE-ACTIVATING PROTEIN 100F"/>
    <property type="match status" value="1"/>
</dbReference>
<dbReference type="EMBL" id="UZAM01016500">
    <property type="protein sequence ID" value="VDP43512.1"/>
    <property type="molecule type" value="Genomic_DNA"/>
</dbReference>
<feature type="domain" description="C2" evidence="3">
    <location>
        <begin position="370"/>
        <end position="492"/>
    </location>
</feature>
<evidence type="ECO:0000256" key="1">
    <source>
        <dbReference type="ARBA" id="ARBA00022468"/>
    </source>
</evidence>
<feature type="region of interest" description="Disordered" evidence="2">
    <location>
        <begin position="93"/>
        <end position="123"/>
    </location>
</feature>
<dbReference type="Gene3D" id="2.60.40.150">
    <property type="entry name" value="C2 domain"/>
    <property type="match status" value="1"/>
</dbReference>
<organism evidence="6">
    <name type="scientific">Soboliphyme baturini</name>
    <dbReference type="NCBI Taxonomy" id="241478"/>
    <lineage>
        <taxon>Eukaryota</taxon>
        <taxon>Metazoa</taxon>
        <taxon>Ecdysozoa</taxon>
        <taxon>Nematoda</taxon>
        <taxon>Enoplea</taxon>
        <taxon>Dorylaimia</taxon>
        <taxon>Dioctophymatida</taxon>
        <taxon>Dioctophymatoidea</taxon>
        <taxon>Soboliphymatidae</taxon>
        <taxon>Soboliphyme</taxon>
    </lineage>
</organism>
<evidence type="ECO:0000313" key="5">
    <source>
        <dbReference type="Proteomes" id="UP000270296"/>
    </source>
</evidence>
<reference evidence="6" key="1">
    <citation type="submission" date="2016-06" db="UniProtKB">
        <authorList>
            <consortium name="WormBaseParasite"/>
        </authorList>
    </citation>
    <scope>IDENTIFICATION</scope>
</reference>
<keyword evidence="5" id="KW-1185">Reference proteome</keyword>
<sequence>MPFSRSTTAHSLSDRFSYGRQLAMHTPRILDGEGRTVKPKSVLRHPSSYPAAAMPCSPHKANSLPRRYAPKRSIRWSNDVLTTTASHTMFHAPSDMSDSEGATSAPEMPHSSSSPRHFMSSFHHRKAPSIAPRSLNQQIVRCPHIEWSYAWSQSRIYQHKWSADLRCFVNESRRQGVSSHHCSLACMFFVALFVVTCREVVFRSSTDAQQPPQTSRRTIDDVFSRAEYRIWSEGIGGNQEFFDRDIEQRSSFEGPSTSAAVAAVDPMITSTPWSEGIYSRSMRGKTTNVDRSRGGLRTRSSSLPPHGILEQRRHLGAFPYNLEERLLSSSNYPIDISPLPQRRFPLQMSKASPFSLSHMTTANEGAAGSASGDLQSTVPSSSFVSPLTGLLIVQIFEGTGLRVGSEKDELYCVIEIDYEHRARTEVKDLASKFQWRESFEIDVFECRIVDFYVYSWHPQFRHKLRHRGTLHLLDAALLRNLDNRTQSIVLDLEPRGHLIIRVGFLSLLLMYRRQLALKQTAYWGSRSASQRTGIARSSFGETVLNLLRIVGKTLGFEYGRSIFEEVIGLRAN</sequence>
<dbReference type="PROSITE" id="PS50004">
    <property type="entry name" value="C2"/>
    <property type="match status" value="1"/>
</dbReference>
<dbReference type="InterPro" id="IPR000008">
    <property type="entry name" value="C2_dom"/>
</dbReference>
<dbReference type="GO" id="GO:0016477">
    <property type="term" value="P:cell migration"/>
    <property type="evidence" value="ECO:0007669"/>
    <property type="project" value="TreeGrafter"/>
</dbReference>
<protein>
    <submittedName>
        <fullName evidence="6">C2 domain-containing protein</fullName>
    </submittedName>
</protein>
<feature type="compositionally biased region" description="Low complexity" evidence="2">
    <location>
        <begin position="108"/>
        <end position="121"/>
    </location>
</feature>
<evidence type="ECO:0000256" key="2">
    <source>
        <dbReference type="SAM" id="MobiDB-lite"/>
    </source>
</evidence>
<evidence type="ECO:0000259" key="3">
    <source>
        <dbReference type="PROSITE" id="PS50004"/>
    </source>
</evidence>
<proteinExistence type="predicted"/>
<dbReference type="GO" id="GO:0030030">
    <property type="term" value="P:cell projection organization"/>
    <property type="evidence" value="ECO:0007669"/>
    <property type="project" value="TreeGrafter"/>
</dbReference>
<dbReference type="InterPro" id="IPR057459">
    <property type="entry name" value="SYDE1/2_C2"/>
</dbReference>
<dbReference type="Proteomes" id="UP000270296">
    <property type="component" value="Unassembled WGS sequence"/>
</dbReference>
<evidence type="ECO:0000313" key="4">
    <source>
        <dbReference type="EMBL" id="VDP43512.1"/>
    </source>
</evidence>
<dbReference type="SUPFAM" id="SSF49562">
    <property type="entry name" value="C2 domain (Calcium/lipid-binding domain, CaLB)"/>
    <property type="match status" value="1"/>
</dbReference>